<organism evidence="2 3">
    <name type="scientific">Shinella fusca</name>
    <dbReference type="NCBI Taxonomy" id="544480"/>
    <lineage>
        <taxon>Bacteria</taxon>
        <taxon>Pseudomonadati</taxon>
        <taxon>Pseudomonadota</taxon>
        <taxon>Alphaproteobacteria</taxon>
        <taxon>Hyphomicrobiales</taxon>
        <taxon>Rhizobiaceae</taxon>
        <taxon>Shinella</taxon>
    </lineage>
</organism>
<comment type="caution">
    <text evidence="2">The sequence shown here is derived from an EMBL/GenBank/DDBJ whole genome shotgun (WGS) entry which is preliminary data.</text>
</comment>
<feature type="region of interest" description="Disordered" evidence="1">
    <location>
        <begin position="182"/>
        <end position="207"/>
    </location>
</feature>
<protein>
    <submittedName>
        <fullName evidence="2">Uncharacterized protein</fullName>
    </submittedName>
</protein>
<evidence type="ECO:0000313" key="2">
    <source>
        <dbReference type="EMBL" id="MBB5044938.1"/>
    </source>
</evidence>
<keyword evidence="3" id="KW-1185">Reference proteome</keyword>
<feature type="compositionally biased region" description="Pro residues" evidence="1">
    <location>
        <begin position="148"/>
        <end position="159"/>
    </location>
</feature>
<gene>
    <name evidence="2" type="ORF">HNQ66_004365</name>
</gene>
<feature type="region of interest" description="Disordered" evidence="1">
    <location>
        <begin position="140"/>
        <end position="162"/>
    </location>
</feature>
<dbReference type="Proteomes" id="UP000535406">
    <property type="component" value="Unassembled WGS sequence"/>
</dbReference>
<evidence type="ECO:0000256" key="1">
    <source>
        <dbReference type="SAM" id="MobiDB-lite"/>
    </source>
</evidence>
<sequence length="260" mass="29326">MNNEDAVCKALSCFRIQGFQRTSFVAPHVDKTNFRLRRGSSSRTWGLGMPVNEADILWVELRPNLSRYPRPALDRPRPRRMLFLHQRLLVCYWPCSDEAGAGRTACGTARTPFTRSDIGTRLRSAILIKIIVMRALLSPTSLPSSRPSSPPTATKPPPRLSEMVTVQCDRVHARWENRTPNGRYRRARFDQKEGEDLPEGGLTAAPPGRIQLSESEASLSRSLCRSVRFYPCANARARAVSVDGYLVEPRARLLRLRIEA</sequence>
<proteinExistence type="predicted"/>
<reference evidence="2 3" key="1">
    <citation type="submission" date="2020-08" db="EMBL/GenBank/DDBJ databases">
        <title>Genomic Encyclopedia of Type Strains, Phase IV (KMG-IV): sequencing the most valuable type-strain genomes for metagenomic binning, comparative biology and taxonomic classification.</title>
        <authorList>
            <person name="Goeker M."/>
        </authorList>
    </citation>
    <scope>NUCLEOTIDE SEQUENCE [LARGE SCALE GENOMIC DNA]</scope>
    <source>
        <strain evidence="2 3">DSM 21319</strain>
    </source>
</reference>
<dbReference type="EMBL" id="JACHIK010000023">
    <property type="protein sequence ID" value="MBB5044938.1"/>
    <property type="molecule type" value="Genomic_DNA"/>
</dbReference>
<name>A0A7W7YZ25_9HYPH</name>
<accession>A0A7W7YZ25</accession>
<dbReference type="AlphaFoldDB" id="A0A7W7YZ25"/>
<evidence type="ECO:0000313" key="3">
    <source>
        <dbReference type="Proteomes" id="UP000535406"/>
    </source>
</evidence>